<dbReference type="GO" id="GO:0016746">
    <property type="term" value="F:acyltransferase activity"/>
    <property type="evidence" value="ECO:0007669"/>
    <property type="project" value="UniProtKB-KW"/>
</dbReference>
<dbReference type="RefSeq" id="WP_022401253.1">
    <property type="nucleotide sequence ID" value="NZ_CACRTC010000045.1"/>
</dbReference>
<proteinExistence type="predicted"/>
<accession>A0A139KCP9</accession>
<reference evidence="2 3" key="1">
    <citation type="submission" date="2015-09" db="EMBL/GenBank/DDBJ databases">
        <authorList>
            <consortium name="Pathogen Informatics"/>
        </authorList>
    </citation>
    <scope>NUCLEOTIDE SEQUENCE [LARGE SCALE GENOMIC DNA]</scope>
    <source>
        <strain evidence="2 3">2789STDY5834847</strain>
    </source>
</reference>
<dbReference type="InterPro" id="IPR041561">
    <property type="entry name" value="PglD_N"/>
</dbReference>
<name>A0A139KCP9_BACUN</name>
<dbReference type="Pfam" id="PF17836">
    <property type="entry name" value="PglD_N"/>
    <property type="match status" value="1"/>
</dbReference>
<protein>
    <submittedName>
        <fullName evidence="2">Sugar O-acyltransferase, sialic acid O-acetyltransferase NeuD family</fullName>
    </submittedName>
</protein>
<dbReference type="AlphaFoldDB" id="A0A139KCP9"/>
<evidence type="ECO:0000313" key="3">
    <source>
        <dbReference type="Proteomes" id="UP000095614"/>
    </source>
</evidence>
<evidence type="ECO:0000259" key="1">
    <source>
        <dbReference type="Pfam" id="PF17836"/>
    </source>
</evidence>
<keyword evidence="2" id="KW-0012">Acyltransferase</keyword>
<organism evidence="2 3">
    <name type="scientific">Bacteroides uniformis</name>
    <dbReference type="NCBI Taxonomy" id="820"/>
    <lineage>
        <taxon>Bacteria</taxon>
        <taxon>Pseudomonadati</taxon>
        <taxon>Bacteroidota</taxon>
        <taxon>Bacteroidia</taxon>
        <taxon>Bacteroidales</taxon>
        <taxon>Bacteroidaceae</taxon>
        <taxon>Bacteroides</taxon>
    </lineage>
</organism>
<dbReference type="Proteomes" id="UP000095614">
    <property type="component" value="Unassembled WGS sequence"/>
</dbReference>
<dbReference type="EMBL" id="CZAF01000006">
    <property type="protein sequence ID" value="CUP03430.1"/>
    <property type="molecule type" value="Genomic_DNA"/>
</dbReference>
<evidence type="ECO:0000313" key="2">
    <source>
        <dbReference type="EMBL" id="CUP03430.1"/>
    </source>
</evidence>
<feature type="domain" description="PglD N-terminal" evidence="1">
    <location>
        <begin position="2"/>
        <end position="45"/>
    </location>
</feature>
<dbReference type="PATRIC" id="fig|820.27.peg.1184"/>
<sequence>MYLYGTSGYAKVIIDILGANHEPIEALFDDNEEIHNLFDYPVLHPSKVCGLLIISIGNSGAGSVVTKYIPDGVLAE</sequence>
<dbReference type="Gene3D" id="3.40.50.20">
    <property type="match status" value="1"/>
</dbReference>
<gene>
    <name evidence="2" type="ORF">ERS852462_02407</name>
</gene>
<keyword evidence="2" id="KW-0808">Transferase</keyword>